<dbReference type="Proteomes" id="UP000188181">
    <property type="component" value="Chromosome"/>
</dbReference>
<dbReference type="GO" id="GO:0022625">
    <property type="term" value="C:cytosolic large ribosomal subunit"/>
    <property type="evidence" value="ECO:0007669"/>
    <property type="project" value="TreeGrafter"/>
</dbReference>
<evidence type="ECO:0000256" key="8">
    <source>
        <dbReference type="RuleBase" id="RU003978"/>
    </source>
</evidence>
<evidence type="ECO:0000256" key="3">
    <source>
        <dbReference type="ARBA" id="ARBA00022730"/>
    </source>
</evidence>
<keyword evidence="3 7" id="KW-0699">rRNA-binding</keyword>
<evidence type="ECO:0000256" key="6">
    <source>
        <dbReference type="ARBA" id="ARBA00023274"/>
    </source>
</evidence>
<proteinExistence type="inferred from homology"/>
<dbReference type="GO" id="GO:0070180">
    <property type="term" value="F:large ribosomal subunit rRNA binding"/>
    <property type="evidence" value="ECO:0007669"/>
    <property type="project" value="UniProtKB-UniRule"/>
</dbReference>
<evidence type="ECO:0000313" key="13">
    <source>
        <dbReference type="Proteomes" id="UP000188181"/>
    </source>
</evidence>
<dbReference type="EMBL" id="CP019646">
    <property type="protein sequence ID" value="AQQ71338.1"/>
    <property type="molecule type" value="Genomic_DNA"/>
</dbReference>
<dbReference type="FunFam" id="3.30.1550.10:FF:000006">
    <property type="entry name" value="50S ribosomal protein L11"/>
    <property type="match status" value="1"/>
</dbReference>
<dbReference type="InterPro" id="IPR036769">
    <property type="entry name" value="Ribosomal_uL11_C_sf"/>
</dbReference>
<dbReference type="Pfam" id="PF00298">
    <property type="entry name" value="Ribosomal_L11"/>
    <property type="match status" value="1"/>
</dbReference>
<dbReference type="PANTHER" id="PTHR11661">
    <property type="entry name" value="60S RIBOSOMAL PROTEIN L12"/>
    <property type="match status" value="1"/>
</dbReference>
<dbReference type="InterPro" id="IPR000911">
    <property type="entry name" value="Ribosomal_uL11"/>
</dbReference>
<dbReference type="InterPro" id="IPR020784">
    <property type="entry name" value="Ribosomal_uL11_N"/>
</dbReference>
<dbReference type="SMART" id="SM00649">
    <property type="entry name" value="RL11"/>
    <property type="match status" value="1"/>
</dbReference>
<dbReference type="Gene3D" id="1.10.10.250">
    <property type="entry name" value="Ribosomal protein L11, C-terminal domain"/>
    <property type="match status" value="1"/>
</dbReference>
<dbReference type="HAMAP" id="MF_00736">
    <property type="entry name" value="Ribosomal_uL11"/>
    <property type="match status" value="1"/>
</dbReference>
<feature type="domain" description="Large ribosomal subunit protein uL11 C-terminal" evidence="10">
    <location>
        <begin position="71"/>
        <end position="139"/>
    </location>
</feature>
<keyword evidence="6 7" id="KW-0687">Ribonucleoprotein</keyword>
<evidence type="ECO:0000313" key="12">
    <source>
        <dbReference type="EMBL" id="AQQ71338.1"/>
    </source>
</evidence>
<dbReference type="SUPFAM" id="SSF54747">
    <property type="entry name" value="Ribosomal L11/L12e N-terminal domain"/>
    <property type="match status" value="1"/>
</dbReference>
<keyword evidence="4 7" id="KW-0694">RNA-binding</keyword>
<keyword evidence="5 7" id="KW-0689">Ribosomal protein</keyword>
<name>A0A1Q2MFK9_9BACT</name>
<dbReference type="InterPro" id="IPR036796">
    <property type="entry name" value="Ribosomal_uL11_N_sf"/>
</dbReference>
<comment type="PTM">
    <text evidence="7 9">One or more lysine residues are methylated.</text>
</comment>
<comment type="function">
    <text evidence="7 9">Forms part of the ribosomal stalk which helps the ribosome interact with GTP-bound translation factors.</text>
</comment>
<keyword evidence="13" id="KW-1185">Reference proteome</keyword>
<dbReference type="RefSeq" id="WP_146683524.1">
    <property type="nucleotide sequence ID" value="NZ_CP019646.1"/>
</dbReference>
<dbReference type="Pfam" id="PF03946">
    <property type="entry name" value="Ribosomal_L11_N"/>
    <property type="match status" value="1"/>
</dbReference>
<organism evidence="12 13">
    <name type="scientific">Limihaloglobus sulfuriphilus</name>
    <dbReference type="NCBI Taxonomy" id="1851148"/>
    <lineage>
        <taxon>Bacteria</taxon>
        <taxon>Pseudomonadati</taxon>
        <taxon>Planctomycetota</taxon>
        <taxon>Phycisphaerae</taxon>
        <taxon>Sedimentisphaerales</taxon>
        <taxon>Sedimentisphaeraceae</taxon>
        <taxon>Limihaloglobus</taxon>
    </lineage>
</organism>
<gene>
    <name evidence="7 12" type="primary">rplK</name>
    <name evidence="12" type="ORF">SMSP2_01709</name>
</gene>
<evidence type="ECO:0000259" key="10">
    <source>
        <dbReference type="Pfam" id="PF00298"/>
    </source>
</evidence>
<dbReference type="SUPFAM" id="SSF46906">
    <property type="entry name" value="Ribosomal protein L11, C-terminal domain"/>
    <property type="match status" value="1"/>
</dbReference>
<evidence type="ECO:0000256" key="7">
    <source>
        <dbReference type="HAMAP-Rule" id="MF_00736"/>
    </source>
</evidence>
<dbReference type="GO" id="GO:0006412">
    <property type="term" value="P:translation"/>
    <property type="evidence" value="ECO:0007669"/>
    <property type="project" value="UniProtKB-UniRule"/>
</dbReference>
<dbReference type="GO" id="GO:0003735">
    <property type="term" value="F:structural constituent of ribosome"/>
    <property type="evidence" value="ECO:0007669"/>
    <property type="project" value="InterPro"/>
</dbReference>
<accession>A0A1Q2MFK9</accession>
<reference evidence="13" key="1">
    <citation type="submission" date="2017-02" db="EMBL/GenBank/DDBJ databases">
        <title>Comparative genomics and description of representatives of a novel lineage of planctomycetes thriving in anoxic sediments.</title>
        <authorList>
            <person name="Spring S."/>
            <person name="Bunk B."/>
            <person name="Sproer C."/>
        </authorList>
    </citation>
    <scope>NUCLEOTIDE SEQUENCE [LARGE SCALE GENOMIC DNA]</scope>
    <source>
        <strain evidence="13">SM-Chi-D1</strain>
    </source>
</reference>
<dbReference type="KEGG" id="pbas:SMSP2_01709"/>
<dbReference type="CDD" id="cd00349">
    <property type="entry name" value="Ribosomal_L11"/>
    <property type="match status" value="1"/>
</dbReference>
<evidence type="ECO:0000256" key="5">
    <source>
        <dbReference type="ARBA" id="ARBA00022980"/>
    </source>
</evidence>
<dbReference type="OrthoDB" id="9802408at2"/>
<sequence length="141" mass="14991">MAKQVTAQIKLQAPGGQATPAPPIGPALGQHGVNIGQFVSQFNEQTRELNGMTVPIVISVYNDRTFEFIIKSPPAAVLLKKAAGLDKGSGVPNKEKVGKVTMAQVREISEMKMKDLNAFSLEAADQIIMGTARSMGIEVEG</sequence>
<keyword evidence="2 7" id="KW-0488">Methylation</keyword>
<dbReference type="Gene3D" id="3.30.1550.10">
    <property type="entry name" value="Ribosomal protein L11/L12, N-terminal domain"/>
    <property type="match status" value="1"/>
</dbReference>
<dbReference type="AlphaFoldDB" id="A0A1Q2MFK9"/>
<dbReference type="STRING" id="1851148.SMSP2_01709"/>
<comment type="subunit">
    <text evidence="7">Part of the ribosomal stalk of the 50S ribosomal subunit. Interacts with L10 and the large rRNA to form the base of the stalk. L10 forms an elongated spine to which L12 dimers bind in a sequential fashion forming a multimeric L10(L12)X complex.</text>
</comment>
<dbReference type="FunFam" id="1.10.10.250:FF:000001">
    <property type="entry name" value="50S ribosomal protein L11"/>
    <property type="match status" value="1"/>
</dbReference>
<evidence type="ECO:0000256" key="4">
    <source>
        <dbReference type="ARBA" id="ARBA00022884"/>
    </source>
</evidence>
<dbReference type="InterPro" id="IPR006519">
    <property type="entry name" value="Ribosomal_uL11_bac-typ"/>
</dbReference>
<evidence type="ECO:0000259" key="11">
    <source>
        <dbReference type="Pfam" id="PF03946"/>
    </source>
</evidence>
<evidence type="ECO:0000256" key="1">
    <source>
        <dbReference type="ARBA" id="ARBA00010537"/>
    </source>
</evidence>
<protein>
    <recommendedName>
        <fullName evidence="7">Large ribosomal subunit protein uL11</fullName>
    </recommendedName>
</protein>
<feature type="domain" description="Large ribosomal subunit protein uL11 N-terminal" evidence="11">
    <location>
        <begin position="9"/>
        <end position="66"/>
    </location>
</feature>
<dbReference type="NCBIfam" id="TIGR01632">
    <property type="entry name" value="L11_bact"/>
    <property type="match status" value="1"/>
</dbReference>
<dbReference type="InterPro" id="IPR020783">
    <property type="entry name" value="Ribosomal_uL11_C"/>
</dbReference>
<evidence type="ECO:0000256" key="9">
    <source>
        <dbReference type="RuleBase" id="RU003979"/>
    </source>
</evidence>
<comment type="similarity">
    <text evidence="1 7 8">Belongs to the universal ribosomal protein uL11 family.</text>
</comment>
<evidence type="ECO:0000256" key="2">
    <source>
        <dbReference type="ARBA" id="ARBA00022481"/>
    </source>
</evidence>
<dbReference type="PANTHER" id="PTHR11661:SF1">
    <property type="entry name" value="LARGE RIBOSOMAL SUBUNIT PROTEIN UL11M"/>
    <property type="match status" value="1"/>
</dbReference>